<evidence type="ECO:0000256" key="1">
    <source>
        <dbReference type="ARBA" id="ARBA00006484"/>
    </source>
</evidence>
<dbReference type="InterPro" id="IPR050259">
    <property type="entry name" value="SDR"/>
</dbReference>
<dbReference type="AlphaFoldDB" id="G7WLH0"/>
<accession>G7WLH0</accession>
<dbReference type="PANTHER" id="PTHR42879">
    <property type="entry name" value="3-OXOACYL-(ACYL-CARRIER-PROTEIN) REDUCTASE"/>
    <property type="match status" value="1"/>
</dbReference>
<protein>
    <submittedName>
        <fullName evidence="2">2,3-dihydro-2,3-dihydroxybenzoate dehydrogenase (Coldshock protein CSI14)</fullName>
    </submittedName>
</protein>
<dbReference type="InterPro" id="IPR002347">
    <property type="entry name" value="SDR_fam"/>
</dbReference>
<dbReference type="PANTHER" id="PTHR42879:SF2">
    <property type="entry name" value="3-OXOACYL-[ACYL-CARRIER-PROTEIN] REDUCTASE FABG"/>
    <property type="match status" value="1"/>
</dbReference>
<dbReference type="PRINTS" id="PR00080">
    <property type="entry name" value="SDRFAMILY"/>
</dbReference>
<dbReference type="FunFam" id="3.40.50.720:FF:000084">
    <property type="entry name" value="Short-chain dehydrogenase reductase"/>
    <property type="match status" value="1"/>
</dbReference>
<reference evidence="2 3" key="1">
    <citation type="journal article" date="2012" name="PLoS ONE">
        <title>The genome characteristics and predicted function of methyl-group oxidation pathway in the obligate aceticlastic methanogens, Methanosaeta spp.</title>
        <authorList>
            <person name="Zhu J."/>
            <person name="Zheng H."/>
            <person name="Ai G."/>
            <person name="Zhang G."/>
            <person name="Liu D."/>
            <person name="Liu X."/>
            <person name="Dong X."/>
        </authorList>
    </citation>
    <scope>NUCLEOTIDE SEQUENCE [LARGE SCALE GENOMIC DNA]</scope>
    <source>
        <strain evidence="2 3">6Ac</strain>
    </source>
</reference>
<comment type="similarity">
    <text evidence="1">Belongs to the short-chain dehydrogenases/reductases (SDR) family.</text>
</comment>
<proteinExistence type="inferred from homology"/>
<evidence type="ECO:0000313" key="3">
    <source>
        <dbReference type="Proteomes" id="UP000005877"/>
    </source>
</evidence>
<organism evidence="2 3">
    <name type="scientific">Methanothrix harundinacea (strain 6Ac)</name>
    <name type="common">Methanosaeta harundinacea</name>
    <dbReference type="NCBI Taxonomy" id="1110509"/>
    <lineage>
        <taxon>Archaea</taxon>
        <taxon>Methanobacteriati</taxon>
        <taxon>Methanobacteriota</taxon>
        <taxon>Stenosarchaea group</taxon>
        <taxon>Methanomicrobia</taxon>
        <taxon>Methanotrichales</taxon>
        <taxon>Methanotrichaceae</taxon>
        <taxon>Methanothrix</taxon>
    </lineage>
</organism>
<dbReference type="STRING" id="1110509.Mhar_0902"/>
<dbReference type="EMBL" id="CP003117">
    <property type="protein sequence ID" value="AET64273.1"/>
    <property type="molecule type" value="Genomic_DNA"/>
</dbReference>
<dbReference type="KEGG" id="mhi:Mhar_0902"/>
<dbReference type="PRINTS" id="PR00081">
    <property type="entry name" value="GDHRDH"/>
</dbReference>
<dbReference type="Gene3D" id="3.40.50.720">
    <property type="entry name" value="NAD(P)-binding Rossmann-like Domain"/>
    <property type="match status" value="1"/>
</dbReference>
<gene>
    <name evidence="2" type="ordered locus">Mhar_0902</name>
</gene>
<dbReference type="Proteomes" id="UP000005877">
    <property type="component" value="Chromosome"/>
</dbReference>
<dbReference type="HOGENOM" id="CLU_010194_1_0_2"/>
<dbReference type="InterPro" id="IPR036291">
    <property type="entry name" value="NAD(P)-bd_dom_sf"/>
</dbReference>
<dbReference type="PATRIC" id="fig|1110509.7.peg.1009"/>
<dbReference type="SUPFAM" id="SSF51735">
    <property type="entry name" value="NAD(P)-binding Rossmann-fold domains"/>
    <property type="match status" value="1"/>
</dbReference>
<dbReference type="NCBIfam" id="NF005559">
    <property type="entry name" value="PRK07231.1"/>
    <property type="match status" value="1"/>
</dbReference>
<evidence type="ECO:0000313" key="2">
    <source>
        <dbReference type="EMBL" id="AET64273.1"/>
    </source>
</evidence>
<dbReference type="Pfam" id="PF13561">
    <property type="entry name" value="adh_short_C2"/>
    <property type="match status" value="1"/>
</dbReference>
<name>G7WLH0_METH6</name>
<keyword evidence="3" id="KW-1185">Reference proteome</keyword>
<sequence>MDVVVGMKEERAGRLEGRTAIVTGSTYGIGEAIAKILAGEGAISIVTGRSEDEGGRVVEEIRSGGGAAEYYSLDVTSEKRVEEVARAVYEGYGRIDILVNNAGIGGPSKPTHEYTRREWERVFDVNVTGAFLCTKHVIPYMKRGGGGNIVYISSIYGIVGSQDNPAYHATKAANRIMAKTGALIYAKDNIRVNSVHPGFIWTPMVEEFLIEQSKELGVPLEDLKRELGARHPIGHLGEPEDIGYGVLYLVSDEAKFVTGSELIIDGGYTSR</sequence>